<keyword evidence="2" id="KW-0832">Ubl conjugation</keyword>
<evidence type="ECO:0000256" key="4">
    <source>
        <dbReference type="SAM" id="MobiDB-lite"/>
    </source>
</evidence>
<dbReference type="GO" id="GO:0000900">
    <property type="term" value="F:mRNA regulatory element binding translation repressor activity"/>
    <property type="evidence" value="ECO:0007669"/>
    <property type="project" value="InterPro"/>
</dbReference>
<evidence type="ECO:0000256" key="2">
    <source>
        <dbReference type="ARBA" id="ARBA00022843"/>
    </source>
</evidence>
<evidence type="ECO:0000313" key="6">
    <source>
        <dbReference type="Proteomes" id="UP000694426"/>
    </source>
</evidence>
<feature type="region of interest" description="Disordered" evidence="4">
    <location>
        <begin position="269"/>
        <end position="294"/>
    </location>
</feature>
<feature type="compositionally biased region" description="Basic and acidic residues" evidence="4">
    <location>
        <begin position="282"/>
        <end position="294"/>
    </location>
</feature>
<keyword evidence="3" id="KW-0810">Translation regulation</keyword>
<dbReference type="GO" id="GO:0045947">
    <property type="term" value="P:negative regulation of translational initiation"/>
    <property type="evidence" value="ECO:0007669"/>
    <property type="project" value="InterPro"/>
</dbReference>
<reference evidence="5" key="1">
    <citation type="submission" date="2025-08" db="UniProtKB">
        <authorList>
            <consortium name="Ensembl"/>
        </authorList>
    </citation>
    <scope>IDENTIFICATION</scope>
</reference>
<dbReference type="InterPro" id="IPR009818">
    <property type="entry name" value="PAM2_motif"/>
</dbReference>
<feature type="region of interest" description="Disordered" evidence="4">
    <location>
        <begin position="362"/>
        <end position="392"/>
    </location>
</feature>
<sequence length="392" mass="42071">MPSKNKNLQHRRRDTDPARALLQSVWRRGRSASCCWNPGRDANPLLVSWGASRRNNRGLGGLACFLRAGGEVRPSMPNGQLPTGCCRGGRARGLLRQRRVPAGTEALTGREGAGRPRAGARGSGRAGRAARVPQGAGCCLSLPFPRKNAHVTRPQPPFGTLRAGGTFARSRVRVRSDRQTPELLPALSGRGSGNGAVPLLEKSGLGAGGVHLGAGGVTLEQGGFCCACPVRSRPTWLVASVPPASRSGGAGPGSPPPLVPFLPEAGMMNGSDVASTTTPSPKSKEEQVVNGHDEKEKNPFAEYMWMENEEDFNRQVEEELQEQEFLDRCFQEMLDEEDQDWFIPSRDLPQGMGQLQQQLNGLSVGDGHASEDILSKSNLNPDAKEFVPGVKY</sequence>
<gene>
    <name evidence="5" type="primary">PAIP2B</name>
</gene>
<dbReference type="Proteomes" id="UP000694426">
    <property type="component" value="Unplaced"/>
</dbReference>
<dbReference type="GeneTree" id="ENSGT00390000017284"/>
<dbReference type="InterPro" id="IPR040396">
    <property type="entry name" value="PAIP2-like"/>
</dbReference>
<protein>
    <submittedName>
        <fullName evidence="5">Poly(A) binding protein interacting protein 2B</fullName>
    </submittedName>
</protein>
<evidence type="ECO:0000313" key="5">
    <source>
        <dbReference type="Ensembl" id="ENSABRP00000013678.1"/>
    </source>
</evidence>
<keyword evidence="6" id="KW-1185">Reference proteome</keyword>
<accession>A0A8B9C3C4</accession>
<feature type="region of interest" description="Disordered" evidence="4">
    <location>
        <begin position="103"/>
        <end position="129"/>
    </location>
</feature>
<dbReference type="Pfam" id="PF07145">
    <property type="entry name" value="PAM2"/>
    <property type="match status" value="1"/>
</dbReference>
<dbReference type="GO" id="GO:0005737">
    <property type="term" value="C:cytoplasm"/>
    <property type="evidence" value="ECO:0007669"/>
    <property type="project" value="TreeGrafter"/>
</dbReference>
<feature type="compositionally biased region" description="Polar residues" evidence="4">
    <location>
        <begin position="272"/>
        <end position="281"/>
    </location>
</feature>
<comment type="similarity">
    <text evidence="1">Belongs to the PAIP2 family.</text>
</comment>
<evidence type="ECO:0000256" key="3">
    <source>
        <dbReference type="ARBA" id="ARBA00022845"/>
    </source>
</evidence>
<dbReference type="Ensembl" id="ENSABRT00000019529.1">
    <property type="protein sequence ID" value="ENSABRP00000013678.1"/>
    <property type="gene ID" value="ENSABRG00000012155.1"/>
</dbReference>
<proteinExistence type="inferred from homology"/>
<name>A0A8B9C3C4_9AVES</name>
<evidence type="ECO:0000256" key="1">
    <source>
        <dbReference type="ARBA" id="ARBA00006858"/>
    </source>
</evidence>
<organism evidence="5 6">
    <name type="scientific">Anser brachyrhynchus</name>
    <name type="common">Pink-footed goose</name>
    <dbReference type="NCBI Taxonomy" id="132585"/>
    <lineage>
        <taxon>Eukaryota</taxon>
        <taxon>Metazoa</taxon>
        <taxon>Chordata</taxon>
        <taxon>Craniata</taxon>
        <taxon>Vertebrata</taxon>
        <taxon>Euteleostomi</taxon>
        <taxon>Archelosauria</taxon>
        <taxon>Archosauria</taxon>
        <taxon>Dinosauria</taxon>
        <taxon>Saurischia</taxon>
        <taxon>Theropoda</taxon>
        <taxon>Coelurosauria</taxon>
        <taxon>Aves</taxon>
        <taxon>Neognathae</taxon>
        <taxon>Galloanserae</taxon>
        <taxon>Anseriformes</taxon>
        <taxon>Anatidae</taxon>
        <taxon>Anserinae</taxon>
        <taxon>Anser</taxon>
    </lineage>
</organism>
<reference evidence="5" key="2">
    <citation type="submission" date="2025-09" db="UniProtKB">
        <authorList>
            <consortium name="Ensembl"/>
        </authorList>
    </citation>
    <scope>IDENTIFICATION</scope>
</reference>
<dbReference type="AlphaFoldDB" id="A0A8B9C3C4"/>
<dbReference type="PANTHER" id="PTHR13154">
    <property type="entry name" value="POLYADENYLATE-BINDING PROTEIN-INTERACTING PROTEIN 2"/>
    <property type="match status" value="1"/>
</dbReference>
<dbReference type="PANTHER" id="PTHR13154:SF5">
    <property type="entry name" value="POLYADENYLATE-BINDING PROTEIN-INTERACTING PROTEIN 2B"/>
    <property type="match status" value="1"/>
</dbReference>